<dbReference type="PANTHER" id="PTHR11475:SF4">
    <property type="entry name" value="CHORION PEROXIDASE"/>
    <property type="match status" value="1"/>
</dbReference>
<dbReference type="GO" id="GO:0006979">
    <property type="term" value="P:response to oxidative stress"/>
    <property type="evidence" value="ECO:0007669"/>
    <property type="project" value="InterPro"/>
</dbReference>
<evidence type="ECO:0000256" key="2">
    <source>
        <dbReference type="ARBA" id="ARBA00022525"/>
    </source>
</evidence>
<accession>M9RR56</accession>
<dbReference type="GO" id="GO:0004601">
    <property type="term" value="F:peroxidase activity"/>
    <property type="evidence" value="ECO:0007669"/>
    <property type="project" value="UniProtKB-KW"/>
</dbReference>
<dbReference type="CDD" id="cd09822">
    <property type="entry name" value="peroxinectin_like_bacterial"/>
    <property type="match status" value="1"/>
</dbReference>
<dbReference type="Pfam" id="PF03098">
    <property type="entry name" value="An_peroxidase"/>
    <property type="match status" value="1"/>
</dbReference>
<dbReference type="OrthoDB" id="9765610at2"/>
<dbReference type="Proteomes" id="UP000004688">
    <property type="component" value="Chromosome"/>
</dbReference>
<evidence type="ECO:0000256" key="1">
    <source>
        <dbReference type="ARBA" id="ARBA00004613"/>
    </source>
</evidence>
<dbReference type="KEGG" id="oar:OA238_c21910"/>
<name>M9RR56_9RHOB</name>
<proteinExistence type="predicted"/>
<gene>
    <name evidence="5" type="ORF">OA238_c21910</name>
</gene>
<feature type="domain" description="Hedgehog/Intein (Hint)" evidence="4">
    <location>
        <begin position="714"/>
        <end position="851"/>
    </location>
</feature>
<dbReference type="SUPFAM" id="SSF51294">
    <property type="entry name" value="Hedgehog/intein (Hint) domain"/>
    <property type="match status" value="1"/>
</dbReference>
<evidence type="ECO:0000256" key="3">
    <source>
        <dbReference type="ARBA" id="ARBA00023180"/>
    </source>
</evidence>
<dbReference type="AlphaFoldDB" id="M9RR56"/>
<evidence type="ECO:0000313" key="5">
    <source>
        <dbReference type="EMBL" id="AGI72275.1"/>
    </source>
</evidence>
<keyword evidence="2" id="KW-0964">Secreted</keyword>
<keyword evidence="5" id="KW-0575">Peroxidase</keyword>
<dbReference type="InterPro" id="IPR010255">
    <property type="entry name" value="Haem_peroxidase_sf"/>
</dbReference>
<dbReference type="InterPro" id="IPR037120">
    <property type="entry name" value="Haem_peroxidase_sf_animal"/>
</dbReference>
<dbReference type="PROSITE" id="PS50292">
    <property type="entry name" value="PEROXIDASE_3"/>
    <property type="match status" value="1"/>
</dbReference>
<dbReference type="HOGENOM" id="CLU_319304_0_0_5"/>
<evidence type="ECO:0000259" key="4">
    <source>
        <dbReference type="Pfam" id="PF13403"/>
    </source>
</evidence>
<dbReference type="EMBL" id="CP003742">
    <property type="protein sequence ID" value="AGI72275.1"/>
    <property type="molecule type" value="Genomic_DNA"/>
</dbReference>
<dbReference type="InterPro" id="IPR019791">
    <property type="entry name" value="Haem_peroxidase_animal"/>
</dbReference>
<dbReference type="Gene3D" id="1.10.640.10">
    <property type="entry name" value="Haem peroxidase domain superfamily, animal type"/>
    <property type="match status" value="1"/>
</dbReference>
<keyword evidence="6" id="KW-1185">Reference proteome</keyword>
<dbReference type="InterPro" id="IPR036844">
    <property type="entry name" value="Hint_dom_sf"/>
</dbReference>
<dbReference type="GO" id="GO:0020037">
    <property type="term" value="F:heme binding"/>
    <property type="evidence" value="ECO:0007669"/>
    <property type="project" value="InterPro"/>
</dbReference>
<keyword evidence="5" id="KW-0560">Oxidoreductase</keyword>
<dbReference type="GO" id="GO:0005576">
    <property type="term" value="C:extracellular region"/>
    <property type="evidence" value="ECO:0007669"/>
    <property type="project" value="UniProtKB-SubCell"/>
</dbReference>
<evidence type="ECO:0000313" key="6">
    <source>
        <dbReference type="Proteomes" id="UP000004688"/>
    </source>
</evidence>
<dbReference type="Gene3D" id="2.170.16.10">
    <property type="entry name" value="Hedgehog/Intein (Hint) domain"/>
    <property type="match status" value="1"/>
</dbReference>
<dbReference type="PRINTS" id="PR00457">
    <property type="entry name" value="ANPEROXIDASE"/>
</dbReference>
<dbReference type="SUPFAM" id="SSF48113">
    <property type="entry name" value="Heme-dependent peroxidases"/>
    <property type="match status" value="1"/>
</dbReference>
<keyword evidence="3" id="KW-0325">Glycoprotein</keyword>
<reference evidence="5 6" key="1">
    <citation type="journal article" date="2013" name="PLoS ONE">
        <title>Poles Apart: Arctic and Antarctic Octadecabacter strains Share High Genome Plasticity and a New Type of Xanthorhodopsin.</title>
        <authorList>
            <person name="Vollmers J."/>
            <person name="Voget S."/>
            <person name="Dietrich S."/>
            <person name="Gollnow K."/>
            <person name="Smits M."/>
            <person name="Meyer K."/>
            <person name="Brinkhoff T."/>
            <person name="Simon M."/>
            <person name="Daniel R."/>
        </authorList>
    </citation>
    <scope>NUCLEOTIDE SEQUENCE [LARGE SCALE GENOMIC DNA]</scope>
    <source>
        <strain evidence="5 6">238</strain>
    </source>
</reference>
<dbReference type="eggNOG" id="COG2931">
    <property type="taxonomic scope" value="Bacteria"/>
</dbReference>
<dbReference type="STRING" id="391616.OA238_c21910"/>
<dbReference type="PROSITE" id="PS50817">
    <property type="entry name" value="INTEIN_N_TER"/>
    <property type="match status" value="1"/>
</dbReference>
<dbReference type="Pfam" id="PF13403">
    <property type="entry name" value="Hint_2"/>
    <property type="match status" value="1"/>
</dbReference>
<dbReference type="PANTHER" id="PTHR11475">
    <property type="entry name" value="OXIDASE/PEROXIDASE"/>
    <property type="match status" value="1"/>
</dbReference>
<comment type="subcellular location">
    <subcellularLocation>
        <location evidence="1">Secreted</location>
    </subcellularLocation>
</comment>
<organism evidence="5 6">
    <name type="scientific">Octadecabacter arcticus 238</name>
    <dbReference type="NCBI Taxonomy" id="391616"/>
    <lineage>
        <taxon>Bacteria</taxon>
        <taxon>Pseudomonadati</taxon>
        <taxon>Pseudomonadota</taxon>
        <taxon>Alphaproteobacteria</taxon>
        <taxon>Rhodobacterales</taxon>
        <taxon>Roseobacteraceae</taxon>
        <taxon>Octadecabacter</taxon>
    </lineage>
</organism>
<protein>
    <submittedName>
        <fullName evidence="5">Animal haem peroxidase-like protein</fullName>
    </submittedName>
</protein>
<dbReference type="RefSeq" id="WP_015495371.1">
    <property type="nucleotide sequence ID" value="NC_020908.1"/>
</dbReference>
<dbReference type="InterPro" id="IPR028992">
    <property type="entry name" value="Hedgehog/Intein_dom"/>
</dbReference>
<dbReference type="InterPro" id="IPR006141">
    <property type="entry name" value="Intein_N"/>
</dbReference>
<sequence length="910" mass="97550">MASSCPFLANIQAQERLTGARYDDDISETFSGGADPVQVSMVVFDQDGDNPNSAGLSTLFTTFGQFLDHDMVLTPEDHDAGTLNLVGMPHDIARSQVAEEIGDGETIAPTNAVTWQIDGSQVYGSTEARMEDLRSFEGGKLRMQDDTTSASDMLPDADEDSFMAGDISGDDPVYLAGDIRANENPNLLSLQTLFVREHNHWADKLAQEHPDWSDEQLYDAARSIVEYELQQITYNEWLPHLIGDAVGEDTGFDASVSGESSVELSTAAFRFGHTLVSSSIDLVGEDGTDAGSVALMDAFFNHSAVENNGIEAIMRGQLSATAQELDTEIVDDLNFFLETPDGVSGFSLAALNLARGLDHGLDSYIEVRAQLIGDIDPATLDPQDFSIITSDEDVQARLAAVYDDVFQVDLWVGGLAEDAIAGTQMGPLFTHIITDQFTRTRAADDTFSDLVSALGDDIIAEVKASSFATIIARNTDVDMVQDDVFLASDRSLTEIEAVETSWRADVIDLAAKSLNGSLYTGSGDDILRLSGGTVISGNVHMEQGNDTLIATSGVITGSVDMGLGDDTVTLTGTADVLGDVSTYNGGGTVTLADMARVGGSVLTGHGDGTVVLSGRATIDGDLRTGHGQDNISLGARTTVSGVVDAGKGDDIIRLEAGANVENINGGQGLDTLTRSENTRIEYDEDPTNGTVFYLDDAGNDTGESVDFQSIERITCFTLGTLIITERGKQAIETLQVGDRVWTLDNGLRPIAWIGRATVAATGDLAPILIRKGAMHNARDLLVSPQHRMMLDGWRVEMHCGTDEVLAPAKALTNDQTIRRVEGGTVTYVHIAFDNHEIVMAEGIASESFSPGAEALNALDDAARSEILTLFPQWRCPVHRPTTARPVVTTRELNDYRLTPVGSLFECNSRY</sequence>
<dbReference type="GO" id="GO:0016539">
    <property type="term" value="P:intein-mediated protein splicing"/>
    <property type="evidence" value="ECO:0007669"/>
    <property type="project" value="InterPro"/>
</dbReference>